<comment type="similarity">
    <text evidence="1">Belongs to the sulfatase family.</text>
</comment>
<keyword evidence="2" id="KW-0479">Metal-binding</keyword>
<accession>A0A382YCK2</accession>
<dbReference type="PANTHER" id="PTHR42693">
    <property type="entry name" value="ARYLSULFATASE FAMILY MEMBER"/>
    <property type="match status" value="1"/>
</dbReference>
<feature type="domain" description="Sulfatase N-terminal" evidence="5">
    <location>
        <begin position="24"/>
        <end position="159"/>
    </location>
</feature>
<evidence type="ECO:0000256" key="3">
    <source>
        <dbReference type="ARBA" id="ARBA00022801"/>
    </source>
</evidence>
<keyword evidence="4" id="KW-0106">Calcium</keyword>
<dbReference type="PANTHER" id="PTHR42693:SF33">
    <property type="entry name" value="ARYLSULFATASE"/>
    <property type="match status" value="1"/>
</dbReference>
<dbReference type="InterPro" id="IPR024607">
    <property type="entry name" value="Sulfatase_CS"/>
</dbReference>
<gene>
    <name evidence="6" type="ORF">METZ01_LOCUS433818</name>
</gene>
<dbReference type="Pfam" id="PF00884">
    <property type="entry name" value="Sulfatase"/>
    <property type="match status" value="1"/>
</dbReference>
<keyword evidence="3" id="KW-0378">Hydrolase</keyword>
<dbReference type="AlphaFoldDB" id="A0A382YCK2"/>
<evidence type="ECO:0000256" key="2">
    <source>
        <dbReference type="ARBA" id="ARBA00022723"/>
    </source>
</evidence>
<proteinExistence type="inferred from homology"/>
<dbReference type="InterPro" id="IPR017850">
    <property type="entry name" value="Alkaline_phosphatase_core_sf"/>
</dbReference>
<organism evidence="6">
    <name type="scientific">marine metagenome</name>
    <dbReference type="NCBI Taxonomy" id="408172"/>
    <lineage>
        <taxon>unclassified sequences</taxon>
        <taxon>metagenomes</taxon>
        <taxon>ecological metagenomes</taxon>
    </lineage>
</organism>
<dbReference type="PROSITE" id="PS00523">
    <property type="entry name" value="SULFATASE_1"/>
    <property type="match status" value="1"/>
</dbReference>
<evidence type="ECO:0000259" key="5">
    <source>
        <dbReference type="Pfam" id="PF00884"/>
    </source>
</evidence>
<sequence length="186" mass="20459">MSLPFRLLAIVVLGVIPELAAKPPNFVVIFCDDLGYGDLSCYGHPTIQTPNLDRMATEGVKFTQFYAAAPVCTPSRAGLLTGRLPVRSGMCSDKRRVLFPNSAGGLPQKEITLAEGLKTKDYATAAIGKWHLGHLPQYLPTSNGFDTYFGIPYSNDMDRLASAPKYREALFKPKVDYFNVPLLRDT</sequence>
<evidence type="ECO:0000256" key="1">
    <source>
        <dbReference type="ARBA" id="ARBA00008779"/>
    </source>
</evidence>
<dbReference type="InterPro" id="IPR000917">
    <property type="entry name" value="Sulfatase_N"/>
</dbReference>
<dbReference type="GO" id="GO:0004065">
    <property type="term" value="F:arylsulfatase activity"/>
    <property type="evidence" value="ECO:0007669"/>
    <property type="project" value="TreeGrafter"/>
</dbReference>
<dbReference type="InterPro" id="IPR050738">
    <property type="entry name" value="Sulfatase"/>
</dbReference>
<dbReference type="GO" id="GO:0046872">
    <property type="term" value="F:metal ion binding"/>
    <property type="evidence" value="ECO:0007669"/>
    <property type="project" value="UniProtKB-KW"/>
</dbReference>
<dbReference type="Gene3D" id="3.40.720.10">
    <property type="entry name" value="Alkaline Phosphatase, subunit A"/>
    <property type="match status" value="1"/>
</dbReference>
<reference evidence="6" key="1">
    <citation type="submission" date="2018-05" db="EMBL/GenBank/DDBJ databases">
        <authorList>
            <person name="Lanie J.A."/>
            <person name="Ng W.-L."/>
            <person name="Kazmierczak K.M."/>
            <person name="Andrzejewski T.M."/>
            <person name="Davidsen T.M."/>
            <person name="Wayne K.J."/>
            <person name="Tettelin H."/>
            <person name="Glass J.I."/>
            <person name="Rusch D."/>
            <person name="Podicherti R."/>
            <person name="Tsui H.-C.T."/>
            <person name="Winkler M.E."/>
        </authorList>
    </citation>
    <scope>NUCLEOTIDE SEQUENCE</scope>
</reference>
<dbReference type="EMBL" id="UINC01174707">
    <property type="protein sequence ID" value="SVD80964.1"/>
    <property type="molecule type" value="Genomic_DNA"/>
</dbReference>
<dbReference type="SUPFAM" id="SSF53649">
    <property type="entry name" value="Alkaline phosphatase-like"/>
    <property type="match status" value="1"/>
</dbReference>
<name>A0A382YCK2_9ZZZZ</name>
<protein>
    <recommendedName>
        <fullName evidence="5">Sulfatase N-terminal domain-containing protein</fullName>
    </recommendedName>
</protein>
<feature type="non-terminal residue" evidence="6">
    <location>
        <position position="186"/>
    </location>
</feature>
<evidence type="ECO:0000313" key="6">
    <source>
        <dbReference type="EMBL" id="SVD80964.1"/>
    </source>
</evidence>
<evidence type="ECO:0000256" key="4">
    <source>
        <dbReference type="ARBA" id="ARBA00022837"/>
    </source>
</evidence>